<name>A0ABW4PM23_9ACTN</name>
<reference evidence="2" key="1">
    <citation type="journal article" date="2019" name="Int. J. Syst. Evol. Microbiol.">
        <title>The Global Catalogue of Microorganisms (GCM) 10K type strain sequencing project: providing services to taxonomists for standard genome sequencing and annotation.</title>
        <authorList>
            <consortium name="The Broad Institute Genomics Platform"/>
            <consortium name="The Broad Institute Genome Sequencing Center for Infectious Disease"/>
            <person name="Wu L."/>
            <person name="Ma J."/>
        </authorList>
    </citation>
    <scope>NUCLEOTIDE SEQUENCE [LARGE SCALE GENOMIC DNA]</scope>
    <source>
        <strain evidence="2">CGMCC 4.7455</strain>
    </source>
</reference>
<accession>A0ABW4PM23</accession>
<dbReference type="RefSeq" id="WP_380900969.1">
    <property type="nucleotide sequence ID" value="NZ_JBHUFU010000009.1"/>
</dbReference>
<organism evidence="1 2">
    <name type="scientific">Streptomyces desertarenae</name>
    <dbReference type="NCBI Taxonomy" id="2666184"/>
    <lineage>
        <taxon>Bacteria</taxon>
        <taxon>Bacillati</taxon>
        <taxon>Actinomycetota</taxon>
        <taxon>Actinomycetes</taxon>
        <taxon>Kitasatosporales</taxon>
        <taxon>Streptomycetaceae</taxon>
        <taxon>Streptomyces</taxon>
    </lineage>
</organism>
<comment type="caution">
    <text evidence="1">The sequence shown here is derived from an EMBL/GenBank/DDBJ whole genome shotgun (WGS) entry which is preliminary data.</text>
</comment>
<evidence type="ECO:0000313" key="1">
    <source>
        <dbReference type="EMBL" id="MFD1831240.1"/>
    </source>
</evidence>
<sequence length="175" mass="19434">MPLAVWLAPARRRRAHAVIPTPYGDCVLFRGPGTTAKAEVWEQWELTLGGQTVLEVEDAAAPWHGVRARARSGMHGRLGGVPFTARARHRAIRPSRRAMRFTLDDGRTLAFTAHRLHRHLVLETSRGREVIASSRGTRWRTDRLGRPETALVCFTVVSGLDALLASPLQDLPLPL</sequence>
<dbReference type="EMBL" id="JBHUFU010000009">
    <property type="protein sequence ID" value="MFD1831240.1"/>
    <property type="molecule type" value="Genomic_DNA"/>
</dbReference>
<proteinExistence type="predicted"/>
<gene>
    <name evidence="1" type="ORF">ACFSJS_16455</name>
</gene>
<protein>
    <submittedName>
        <fullName evidence="1">Uncharacterized protein</fullName>
    </submittedName>
</protein>
<keyword evidence="2" id="KW-1185">Reference proteome</keyword>
<dbReference type="Proteomes" id="UP001597365">
    <property type="component" value="Unassembled WGS sequence"/>
</dbReference>
<evidence type="ECO:0000313" key="2">
    <source>
        <dbReference type="Proteomes" id="UP001597365"/>
    </source>
</evidence>